<reference evidence="8" key="1">
    <citation type="submission" date="2016-06" db="UniProtKB">
        <authorList>
            <consortium name="WormBaseParasite"/>
        </authorList>
    </citation>
    <scope>IDENTIFICATION</scope>
</reference>
<keyword evidence="3" id="KW-0862">Zinc</keyword>
<sequence length="70" mass="7308">MENEQQTSTLCRAGCGFFGSASTEGLCSKCYKDYLKRQKDTARVSPPALSPTATSPVTNTAAAATSSTVI</sequence>
<dbReference type="PROSITE" id="PS51036">
    <property type="entry name" value="ZF_A20"/>
    <property type="match status" value="1"/>
</dbReference>
<protein>
    <submittedName>
        <fullName evidence="8">A20-type domain-containing protein</fullName>
    </submittedName>
</protein>
<dbReference type="EMBL" id="UYRT01117970">
    <property type="protein sequence ID" value="VDN49881.1"/>
    <property type="molecule type" value="Genomic_DNA"/>
</dbReference>
<proteinExistence type="predicted"/>
<organism evidence="8">
    <name type="scientific">Gongylonema pulchrum</name>
    <dbReference type="NCBI Taxonomy" id="637853"/>
    <lineage>
        <taxon>Eukaryota</taxon>
        <taxon>Metazoa</taxon>
        <taxon>Ecdysozoa</taxon>
        <taxon>Nematoda</taxon>
        <taxon>Chromadorea</taxon>
        <taxon>Rhabditida</taxon>
        <taxon>Spirurina</taxon>
        <taxon>Spiruromorpha</taxon>
        <taxon>Spiruroidea</taxon>
        <taxon>Gongylonematidae</taxon>
        <taxon>Gongylonema</taxon>
    </lineage>
</organism>
<dbReference type="Pfam" id="PF01754">
    <property type="entry name" value="zf-A20"/>
    <property type="match status" value="1"/>
</dbReference>
<dbReference type="WBParaSite" id="GPUH_0002708601-mRNA-1">
    <property type="protein sequence ID" value="GPUH_0002708601-mRNA-1"/>
    <property type="gene ID" value="GPUH_0002708601"/>
</dbReference>
<evidence type="ECO:0000256" key="2">
    <source>
        <dbReference type="ARBA" id="ARBA00022771"/>
    </source>
</evidence>
<feature type="compositionally biased region" description="Low complexity" evidence="4">
    <location>
        <begin position="44"/>
        <end position="70"/>
    </location>
</feature>
<accession>A0A183F1G5</accession>
<dbReference type="GO" id="GO:0003677">
    <property type="term" value="F:DNA binding"/>
    <property type="evidence" value="ECO:0007669"/>
    <property type="project" value="InterPro"/>
</dbReference>
<evidence type="ECO:0000256" key="3">
    <source>
        <dbReference type="ARBA" id="ARBA00022833"/>
    </source>
</evidence>
<dbReference type="AlphaFoldDB" id="A0A183F1G5"/>
<dbReference type="OrthoDB" id="428577at2759"/>
<dbReference type="SMART" id="SM00259">
    <property type="entry name" value="ZnF_A20"/>
    <property type="match status" value="1"/>
</dbReference>
<keyword evidence="1" id="KW-0479">Metal-binding</keyword>
<evidence type="ECO:0000313" key="6">
    <source>
        <dbReference type="EMBL" id="VDN49881.1"/>
    </source>
</evidence>
<name>A0A183F1G5_9BILA</name>
<feature type="domain" description="A20-type" evidence="5">
    <location>
        <begin position="5"/>
        <end position="39"/>
    </location>
</feature>
<gene>
    <name evidence="6" type="ORF">GPUH_LOCUS27056</name>
</gene>
<evidence type="ECO:0000256" key="4">
    <source>
        <dbReference type="SAM" id="MobiDB-lite"/>
    </source>
</evidence>
<keyword evidence="2" id="KW-0863">Zinc-finger</keyword>
<dbReference type="InterPro" id="IPR002653">
    <property type="entry name" value="Znf_A20"/>
</dbReference>
<evidence type="ECO:0000256" key="1">
    <source>
        <dbReference type="ARBA" id="ARBA00022723"/>
    </source>
</evidence>
<evidence type="ECO:0000259" key="5">
    <source>
        <dbReference type="PROSITE" id="PS51036"/>
    </source>
</evidence>
<keyword evidence="7" id="KW-1185">Reference proteome</keyword>
<evidence type="ECO:0000313" key="7">
    <source>
        <dbReference type="Proteomes" id="UP000271098"/>
    </source>
</evidence>
<feature type="region of interest" description="Disordered" evidence="4">
    <location>
        <begin position="41"/>
        <end position="70"/>
    </location>
</feature>
<dbReference type="Proteomes" id="UP000271098">
    <property type="component" value="Unassembled WGS sequence"/>
</dbReference>
<dbReference type="Gene3D" id="1.20.5.4770">
    <property type="match status" value="1"/>
</dbReference>
<evidence type="ECO:0000313" key="8">
    <source>
        <dbReference type="WBParaSite" id="GPUH_0002708601-mRNA-1"/>
    </source>
</evidence>
<dbReference type="SUPFAM" id="SSF57716">
    <property type="entry name" value="Glucocorticoid receptor-like (DNA-binding domain)"/>
    <property type="match status" value="1"/>
</dbReference>
<reference evidence="6 7" key="2">
    <citation type="submission" date="2018-11" db="EMBL/GenBank/DDBJ databases">
        <authorList>
            <consortium name="Pathogen Informatics"/>
        </authorList>
    </citation>
    <scope>NUCLEOTIDE SEQUENCE [LARGE SCALE GENOMIC DNA]</scope>
</reference>
<dbReference type="GO" id="GO:0008270">
    <property type="term" value="F:zinc ion binding"/>
    <property type="evidence" value="ECO:0007669"/>
    <property type="project" value="UniProtKB-KW"/>
</dbReference>